<keyword evidence="1" id="KW-0472">Membrane</keyword>
<reference evidence="3 4" key="1">
    <citation type="submission" date="2023-12" db="EMBL/GenBank/DDBJ databases">
        <title>Friends and Foes: Symbiotic and Algicidal bacterial influence on Karenia brevis blooms.</title>
        <authorList>
            <person name="Fei C."/>
            <person name="Mohamed A.R."/>
            <person name="Booker A."/>
            <person name="Arshad M."/>
            <person name="Klass S."/>
            <person name="Ahn S."/>
            <person name="Gilbert P.M."/>
            <person name="Heil C.A."/>
            <person name="Martinez J.M."/>
            <person name="Amin S.A."/>
        </authorList>
    </citation>
    <scope>NUCLEOTIDE SEQUENCE [LARGE SCALE GENOMIC DNA]</scope>
    <source>
        <strain evidence="3 4">CE15</strain>
    </source>
</reference>
<feature type="transmembrane region" description="Helical" evidence="1">
    <location>
        <begin position="40"/>
        <end position="60"/>
    </location>
</feature>
<keyword evidence="1" id="KW-1133">Transmembrane helix</keyword>
<keyword evidence="4" id="KW-1185">Reference proteome</keyword>
<organism evidence="3 4">
    <name type="scientific">Pseudoalteromonas spongiae</name>
    <dbReference type="NCBI Taxonomy" id="298657"/>
    <lineage>
        <taxon>Bacteria</taxon>
        <taxon>Pseudomonadati</taxon>
        <taxon>Pseudomonadota</taxon>
        <taxon>Gammaproteobacteria</taxon>
        <taxon>Alteromonadales</taxon>
        <taxon>Pseudoalteromonadaceae</taxon>
        <taxon>Pseudoalteromonas</taxon>
    </lineage>
</organism>
<evidence type="ECO:0000313" key="3">
    <source>
        <dbReference type="EMBL" id="MEI4550886.1"/>
    </source>
</evidence>
<gene>
    <name evidence="3" type="primary">yiaA</name>
    <name evidence="3" type="ORF">WAE96_14540</name>
</gene>
<dbReference type="Pfam" id="PF05360">
    <property type="entry name" value="YiaAB"/>
    <property type="match status" value="2"/>
</dbReference>
<evidence type="ECO:0000256" key="1">
    <source>
        <dbReference type="SAM" id="Phobius"/>
    </source>
</evidence>
<dbReference type="NCBIfam" id="NF008482">
    <property type="entry name" value="PRK11383.1"/>
    <property type="match status" value="1"/>
</dbReference>
<dbReference type="Proteomes" id="UP001382455">
    <property type="component" value="Unassembled WGS sequence"/>
</dbReference>
<sequence length="143" mass="15718">MDNLKPTSAFKLSAIASLVIGMGAYLIGLYNATLLLNEKGYYLIILLYSLFAAVSLQKVVRDKQQGLPISKPYTMICWVSLAIAIALLVIGLFNADMLLSEKGFFAMAYTLSLFSAITVQKNIRDMLAFKQDEDAPASPEIIE</sequence>
<dbReference type="InterPro" id="IPR008024">
    <property type="entry name" value="YiaAB"/>
</dbReference>
<feature type="domain" description="YiaAB two helix" evidence="2">
    <location>
        <begin position="73"/>
        <end position="125"/>
    </location>
</feature>
<dbReference type="InterPro" id="IPR038972">
    <property type="entry name" value="YiaA-like"/>
</dbReference>
<dbReference type="PANTHER" id="PTHR37290">
    <property type="entry name" value="INNER MEMBRANE PROTEIN YIAA-RELATED"/>
    <property type="match status" value="1"/>
</dbReference>
<feature type="transmembrane region" description="Helical" evidence="1">
    <location>
        <begin position="104"/>
        <end position="123"/>
    </location>
</feature>
<dbReference type="RefSeq" id="WP_336435957.1">
    <property type="nucleotide sequence ID" value="NZ_JBAWKS010000002.1"/>
</dbReference>
<evidence type="ECO:0000313" key="4">
    <source>
        <dbReference type="Proteomes" id="UP001382455"/>
    </source>
</evidence>
<accession>A0ABU8EXF0</accession>
<keyword evidence="1" id="KW-0812">Transmembrane</keyword>
<feature type="transmembrane region" description="Helical" evidence="1">
    <location>
        <begin position="12"/>
        <end position="34"/>
    </location>
</feature>
<name>A0ABU8EXF0_9GAMM</name>
<feature type="transmembrane region" description="Helical" evidence="1">
    <location>
        <begin position="72"/>
        <end position="92"/>
    </location>
</feature>
<comment type="caution">
    <text evidence="3">The sequence shown here is derived from an EMBL/GenBank/DDBJ whole genome shotgun (WGS) entry which is preliminary data.</text>
</comment>
<feature type="domain" description="YiaAB two helix" evidence="2">
    <location>
        <begin position="10"/>
        <end position="62"/>
    </location>
</feature>
<protein>
    <submittedName>
        <fullName evidence="3">Inner membrane protein YiaA</fullName>
    </submittedName>
</protein>
<dbReference type="EMBL" id="JBAWKS010000002">
    <property type="protein sequence ID" value="MEI4550886.1"/>
    <property type="molecule type" value="Genomic_DNA"/>
</dbReference>
<proteinExistence type="predicted"/>
<dbReference type="PANTHER" id="PTHR37290:SF1">
    <property type="entry name" value="INNER MEMBRANE PROTEIN YIAA"/>
    <property type="match status" value="1"/>
</dbReference>
<evidence type="ECO:0000259" key="2">
    <source>
        <dbReference type="Pfam" id="PF05360"/>
    </source>
</evidence>